<evidence type="ECO:0000313" key="10">
    <source>
        <dbReference type="Proteomes" id="UP000234881"/>
    </source>
</evidence>
<feature type="transmembrane region" description="Helical" evidence="8">
    <location>
        <begin position="41"/>
        <end position="62"/>
    </location>
</feature>
<evidence type="ECO:0000256" key="6">
    <source>
        <dbReference type="ARBA" id="ARBA00022989"/>
    </source>
</evidence>
<dbReference type="GO" id="GO:0022857">
    <property type="term" value="F:transmembrane transporter activity"/>
    <property type="evidence" value="ECO:0007669"/>
    <property type="project" value="InterPro"/>
</dbReference>
<dbReference type="GO" id="GO:0005886">
    <property type="term" value="C:plasma membrane"/>
    <property type="evidence" value="ECO:0007669"/>
    <property type="project" value="UniProtKB-SubCell"/>
</dbReference>
<evidence type="ECO:0000256" key="3">
    <source>
        <dbReference type="ARBA" id="ARBA00022475"/>
    </source>
</evidence>
<accession>A0A2N5XMR0</accession>
<evidence type="ECO:0000256" key="5">
    <source>
        <dbReference type="ARBA" id="ARBA00022692"/>
    </source>
</evidence>
<keyword evidence="5 8" id="KW-0812">Transmembrane</keyword>
<dbReference type="PANTHER" id="PTHR32196">
    <property type="entry name" value="ABC TRANSPORTER PERMEASE PROTEIN YPHD-RELATED-RELATED"/>
    <property type="match status" value="1"/>
</dbReference>
<evidence type="ECO:0000256" key="8">
    <source>
        <dbReference type="SAM" id="Phobius"/>
    </source>
</evidence>
<gene>
    <name evidence="9" type="primary">rbsC</name>
    <name evidence="9" type="ORF">C0081_19015</name>
</gene>
<reference evidence="9 10" key="1">
    <citation type="submission" date="2018-01" db="EMBL/GenBank/DDBJ databases">
        <title>The draft genome sequence of Cohaesibacter sp. H1304.</title>
        <authorList>
            <person name="Wang N.-N."/>
            <person name="Du Z.-J."/>
        </authorList>
    </citation>
    <scope>NUCLEOTIDE SEQUENCE [LARGE SCALE GENOMIC DNA]</scope>
    <source>
        <strain evidence="9 10">H1304</strain>
    </source>
</reference>
<evidence type="ECO:0000256" key="7">
    <source>
        <dbReference type="ARBA" id="ARBA00023136"/>
    </source>
</evidence>
<keyword evidence="2" id="KW-0813">Transport</keyword>
<dbReference type="RefSeq" id="WP_101535432.1">
    <property type="nucleotide sequence ID" value="NZ_JBFHIU010000013.1"/>
</dbReference>
<proteinExistence type="predicted"/>
<keyword evidence="6 8" id="KW-1133">Transmembrane helix</keyword>
<keyword evidence="3" id="KW-1003">Cell membrane</keyword>
<dbReference type="AlphaFoldDB" id="A0A2N5XMR0"/>
<evidence type="ECO:0000256" key="1">
    <source>
        <dbReference type="ARBA" id="ARBA00004651"/>
    </source>
</evidence>
<evidence type="ECO:0000256" key="4">
    <source>
        <dbReference type="ARBA" id="ARBA00022519"/>
    </source>
</evidence>
<evidence type="ECO:0000313" key="9">
    <source>
        <dbReference type="EMBL" id="PLW75730.1"/>
    </source>
</evidence>
<dbReference type="OrthoDB" id="6384190at2"/>
<sequence>MLTTDFDIRAAIPTYAMPVALLIVIALFGILAPVFLTTSNFTAIVYQMSITGIMAVCMTFVIMTGGIDLSVGPVLATSGLVVFYFLHVASFPLIPAVILGITAGAITGAISGAIISFFSLPAMIVTLGMLSIIRGSALLAGGPDLHLVRNQPGFDFIGNGYLLGIPFAIWLFVIVSGLLIFIQRKTTFGLQVAAIGDNQRAAYLSGRKIRLVKTMTYMICGMGAALAGIVQSSQVHTAAATYGEFGTELDVIAAVVLGGASLLGGKGSVARTIMGVLFLAVLNNGFNILNVPIDYQLIIKGGIIVLALSMTEWANTKIG</sequence>
<comment type="subcellular location">
    <subcellularLocation>
        <location evidence="1">Cell membrane</location>
        <topology evidence="1">Multi-pass membrane protein</topology>
    </subcellularLocation>
</comment>
<protein>
    <submittedName>
        <fullName evidence="9">Ribose ABC transporter permease</fullName>
    </submittedName>
</protein>
<dbReference type="EMBL" id="PKUQ01000047">
    <property type="protein sequence ID" value="PLW75730.1"/>
    <property type="molecule type" value="Genomic_DNA"/>
</dbReference>
<comment type="caution">
    <text evidence="9">The sequence shown here is derived from an EMBL/GenBank/DDBJ whole genome shotgun (WGS) entry which is preliminary data.</text>
</comment>
<name>A0A2N5XMR0_9HYPH</name>
<feature type="transmembrane region" description="Helical" evidence="8">
    <location>
        <begin position="12"/>
        <end position="35"/>
    </location>
</feature>
<dbReference type="CDD" id="cd06579">
    <property type="entry name" value="TM_PBP1_transp_AraH_like"/>
    <property type="match status" value="1"/>
</dbReference>
<feature type="transmembrane region" description="Helical" evidence="8">
    <location>
        <begin position="272"/>
        <end position="289"/>
    </location>
</feature>
<feature type="transmembrane region" description="Helical" evidence="8">
    <location>
        <begin position="215"/>
        <end position="233"/>
    </location>
</feature>
<dbReference type="Proteomes" id="UP000234881">
    <property type="component" value="Unassembled WGS sequence"/>
</dbReference>
<feature type="transmembrane region" description="Helical" evidence="8">
    <location>
        <begin position="161"/>
        <end position="182"/>
    </location>
</feature>
<dbReference type="PANTHER" id="PTHR32196:SF21">
    <property type="entry name" value="ABC TRANSPORTER PERMEASE PROTEIN YPHD-RELATED"/>
    <property type="match status" value="1"/>
</dbReference>
<keyword evidence="4" id="KW-0997">Cell inner membrane</keyword>
<dbReference type="InterPro" id="IPR001851">
    <property type="entry name" value="ABC_transp_permease"/>
</dbReference>
<organism evidence="9 10">
    <name type="scientific">Cohaesibacter celericrescens</name>
    <dbReference type="NCBI Taxonomy" id="2067669"/>
    <lineage>
        <taxon>Bacteria</taxon>
        <taxon>Pseudomonadati</taxon>
        <taxon>Pseudomonadota</taxon>
        <taxon>Alphaproteobacteria</taxon>
        <taxon>Hyphomicrobiales</taxon>
        <taxon>Cohaesibacteraceae</taxon>
    </lineage>
</organism>
<keyword evidence="10" id="KW-1185">Reference proteome</keyword>
<evidence type="ECO:0000256" key="2">
    <source>
        <dbReference type="ARBA" id="ARBA00022448"/>
    </source>
</evidence>
<dbReference type="Pfam" id="PF02653">
    <property type="entry name" value="BPD_transp_2"/>
    <property type="match status" value="1"/>
</dbReference>
<keyword evidence="7 8" id="KW-0472">Membrane</keyword>